<keyword evidence="4" id="KW-0997">Cell inner membrane</keyword>
<dbReference type="PANTHER" id="PTHR39342:SF1">
    <property type="entry name" value="UPF0283 MEMBRANE PROTEIN YCJF"/>
    <property type="match status" value="1"/>
</dbReference>
<protein>
    <submittedName>
        <fullName evidence="10">Uncharacterized protein (TIGR01620 family)</fullName>
    </submittedName>
</protein>
<comment type="subcellular location">
    <subcellularLocation>
        <location evidence="1">Cell inner membrane</location>
        <topology evidence="1">Multi-pass membrane protein</topology>
    </subcellularLocation>
</comment>
<organism evidence="10 11">
    <name type="scientific">Rhodovulum steppense</name>
    <dbReference type="NCBI Taxonomy" id="540251"/>
    <lineage>
        <taxon>Bacteria</taxon>
        <taxon>Pseudomonadati</taxon>
        <taxon>Pseudomonadota</taxon>
        <taxon>Alphaproteobacteria</taxon>
        <taxon>Rhodobacterales</taxon>
        <taxon>Paracoccaceae</taxon>
        <taxon>Rhodovulum</taxon>
    </lineage>
</organism>
<evidence type="ECO:0000256" key="7">
    <source>
        <dbReference type="ARBA" id="ARBA00023136"/>
    </source>
</evidence>
<dbReference type="GO" id="GO:0005886">
    <property type="term" value="C:plasma membrane"/>
    <property type="evidence" value="ECO:0007669"/>
    <property type="project" value="UniProtKB-SubCell"/>
</dbReference>
<feature type="region of interest" description="Disordered" evidence="8">
    <location>
        <begin position="1"/>
        <end position="51"/>
    </location>
</feature>
<proteinExistence type="inferred from homology"/>
<evidence type="ECO:0000256" key="4">
    <source>
        <dbReference type="ARBA" id="ARBA00022519"/>
    </source>
</evidence>
<gene>
    <name evidence="10" type="ORF">EV216_105105</name>
</gene>
<feature type="compositionally biased region" description="Basic and acidic residues" evidence="8">
    <location>
        <begin position="22"/>
        <end position="51"/>
    </location>
</feature>
<dbReference type="RefSeq" id="WP_165899151.1">
    <property type="nucleotide sequence ID" value="NZ_SLVM01000005.1"/>
</dbReference>
<dbReference type="AlphaFoldDB" id="A0A4R1YY31"/>
<evidence type="ECO:0000256" key="3">
    <source>
        <dbReference type="ARBA" id="ARBA00022475"/>
    </source>
</evidence>
<evidence type="ECO:0000256" key="8">
    <source>
        <dbReference type="SAM" id="MobiDB-lite"/>
    </source>
</evidence>
<dbReference type="InterPro" id="IPR021147">
    <property type="entry name" value="DUF697"/>
</dbReference>
<dbReference type="Proteomes" id="UP000295277">
    <property type="component" value="Unassembled WGS sequence"/>
</dbReference>
<feature type="transmembrane region" description="Helical" evidence="9">
    <location>
        <begin position="285"/>
        <end position="303"/>
    </location>
</feature>
<evidence type="ECO:0000313" key="11">
    <source>
        <dbReference type="Proteomes" id="UP000295277"/>
    </source>
</evidence>
<evidence type="ECO:0000256" key="1">
    <source>
        <dbReference type="ARBA" id="ARBA00004429"/>
    </source>
</evidence>
<evidence type="ECO:0000256" key="5">
    <source>
        <dbReference type="ARBA" id="ARBA00022692"/>
    </source>
</evidence>
<dbReference type="NCBIfam" id="TIGR01620">
    <property type="entry name" value="hyp_HI0043"/>
    <property type="match status" value="1"/>
</dbReference>
<keyword evidence="7 9" id="KW-0472">Membrane</keyword>
<name>A0A4R1YY31_9RHOB</name>
<evidence type="ECO:0000256" key="6">
    <source>
        <dbReference type="ARBA" id="ARBA00022989"/>
    </source>
</evidence>
<evidence type="ECO:0000256" key="2">
    <source>
        <dbReference type="ARBA" id="ARBA00008255"/>
    </source>
</evidence>
<keyword evidence="11" id="KW-1185">Reference proteome</keyword>
<comment type="caution">
    <text evidence="10">The sequence shown here is derived from an EMBL/GenBank/DDBJ whole genome shotgun (WGS) entry which is preliminary data.</text>
</comment>
<feature type="region of interest" description="Disordered" evidence="8">
    <location>
        <begin position="115"/>
        <end position="225"/>
    </location>
</feature>
<keyword evidence="5 9" id="KW-0812">Transmembrane</keyword>
<comment type="similarity">
    <text evidence="2">Belongs to the UPF0283 family.</text>
</comment>
<accession>A0A4R1YY31</accession>
<keyword evidence="6 9" id="KW-1133">Transmembrane helix</keyword>
<feature type="region of interest" description="Disordered" evidence="8">
    <location>
        <begin position="63"/>
        <end position="99"/>
    </location>
</feature>
<feature type="transmembrane region" description="Helical" evidence="9">
    <location>
        <begin position="315"/>
        <end position="336"/>
    </location>
</feature>
<dbReference type="InterPro" id="IPR006507">
    <property type="entry name" value="UPF0283"/>
</dbReference>
<evidence type="ECO:0000256" key="9">
    <source>
        <dbReference type="SAM" id="Phobius"/>
    </source>
</evidence>
<sequence length="563" mass="62826">MTRRPVLFDLDGEDDKPGAGPDRQRDQAAAAERAERERAEAERLEREDAERDRLERVRLDRERRERERIEQERERAEAERQERARVEAERAERERVEREKADLARELVERARAEAERLERERVERERADAERAERERAAAERADSERAEREQAERMRAEAERLERERVEREQVERERTEAERAERERVERERAEAERLERARVEQERQERERLEQERERDARLSAAGREVRRARAPLLFEADAAEAPVSPASAPPVPEPDALPEGRAMQAVVALAARPPSRLGRFFWASLSALIGFAVSLAAWDFVTGLVARNPVLGGIAVLLAGSVLLALLLIGLRELAAFSRLARLDRLHAETEAALAAHDLGAARAVLDRLMALYARREDTSWGRERLTERRDDILDADGLLGLAERELLAPLDAAATREIEAASRTVAAVTAIVPLALADVATAMVANLRMIRRIAEIYGGRGGVLGSIRLGRAVMTHLVATGAVAVGDDMLGSIAGGGMLSRVSRRFGEGVVNGALTARVGVAAMEVCRPLPFRELKRPSVGALVKRALTGLFSKSDA</sequence>
<dbReference type="EMBL" id="SLVM01000005">
    <property type="protein sequence ID" value="TCM86140.1"/>
    <property type="molecule type" value="Genomic_DNA"/>
</dbReference>
<keyword evidence="3" id="KW-1003">Cell membrane</keyword>
<dbReference type="Pfam" id="PF05128">
    <property type="entry name" value="DUF697"/>
    <property type="match status" value="1"/>
</dbReference>
<evidence type="ECO:0000313" key="10">
    <source>
        <dbReference type="EMBL" id="TCM86140.1"/>
    </source>
</evidence>
<dbReference type="PANTHER" id="PTHR39342">
    <property type="entry name" value="UPF0283 MEMBRANE PROTEIN YCJF"/>
    <property type="match status" value="1"/>
</dbReference>
<reference evidence="10 11" key="1">
    <citation type="submission" date="2019-03" db="EMBL/GenBank/DDBJ databases">
        <title>Genomic Encyclopedia of Type Strains, Phase IV (KMG-IV): sequencing the most valuable type-strain genomes for metagenomic binning, comparative biology and taxonomic classification.</title>
        <authorList>
            <person name="Goeker M."/>
        </authorList>
    </citation>
    <scope>NUCLEOTIDE SEQUENCE [LARGE SCALE GENOMIC DNA]</scope>
    <source>
        <strain evidence="10 11">DSM 21153</strain>
    </source>
</reference>